<evidence type="ECO:0000313" key="2">
    <source>
        <dbReference type="EMBL" id="TYC49915.1"/>
    </source>
</evidence>
<gene>
    <name evidence="2" type="ORF">ESZ50_04815</name>
</gene>
<dbReference type="Proteomes" id="UP000371977">
    <property type="component" value="Unassembled WGS sequence"/>
</dbReference>
<dbReference type="Gene3D" id="1.10.10.10">
    <property type="entry name" value="Winged helix-like DNA-binding domain superfamily/Winged helix DNA-binding domain"/>
    <property type="match status" value="1"/>
</dbReference>
<dbReference type="InterPro" id="IPR036388">
    <property type="entry name" value="WH-like_DNA-bd_sf"/>
</dbReference>
<dbReference type="InterPro" id="IPR013249">
    <property type="entry name" value="RNA_pol_sigma70_r4_t2"/>
</dbReference>
<evidence type="ECO:0000259" key="1">
    <source>
        <dbReference type="Pfam" id="PF08281"/>
    </source>
</evidence>
<comment type="caution">
    <text evidence="2">The sequence shown here is derived from an EMBL/GenBank/DDBJ whole genome shotgun (WGS) entry which is preliminary data.</text>
</comment>
<dbReference type="Pfam" id="PF08281">
    <property type="entry name" value="Sigma70_r4_2"/>
    <property type="match status" value="1"/>
</dbReference>
<dbReference type="NCBIfam" id="TIGR01637">
    <property type="entry name" value="phage_arpU"/>
    <property type="match status" value="1"/>
</dbReference>
<dbReference type="SUPFAM" id="SSF88659">
    <property type="entry name" value="Sigma3 and sigma4 domains of RNA polymerase sigma factors"/>
    <property type="match status" value="1"/>
</dbReference>
<proteinExistence type="predicted"/>
<sequence length="134" mass="15667">MYTLPELDKSETKKLSMNFFKKELDRIENIAGSSLGVSLNFTNMKHHSNTNVTEEVASQRMDARELLKYIWASINELSEQERDVILMRYIKRFMWAKISKELHCSEVRGHEILNKALINFAEKTNARLGLAVYR</sequence>
<evidence type="ECO:0000313" key="3">
    <source>
        <dbReference type="Proteomes" id="UP000371977"/>
    </source>
</evidence>
<protein>
    <recommendedName>
        <fullName evidence="1">RNA polymerase sigma factor 70 region 4 type 2 domain-containing protein</fullName>
    </recommendedName>
</protein>
<dbReference type="EMBL" id="SDGZ01000013">
    <property type="protein sequence ID" value="TYC49915.1"/>
    <property type="molecule type" value="Genomic_DNA"/>
</dbReference>
<name>A0A6C2CA40_9LACO</name>
<dbReference type="GO" id="GO:0016987">
    <property type="term" value="F:sigma factor activity"/>
    <property type="evidence" value="ECO:0007669"/>
    <property type="project" value="InterPro"/>
</dbReference>
<dbReference type="InterPro" id="IPR013324">
    <property type="entry name" value="RNA_pol_sigma_r3/r4-like"/>
</dbReference>
<dbReference type="RefSeq" id="WP_148622474.1">
    <property type="nucleotide sequence ID" value="NZ_SDGZ01000013.1"/>
</dbReference>
<dbReference type="InterPro" id="IPR006524">
    <property type="entry name" value="ArpU-like"/>
</dbReference>
<reference evidence="2 3" key="1">
    <citation type="submission" date="2019-01" db="EMBL/GenBank/DDBJ databases">
        <title>Weissella sp. nov., a novel lactic acid bacterium isolated from animal feces.</title>
        <authorList>
            <person name="Wang L.-T."/>
        </authorList>
    </citation>
    <scope>NUCLEOTIDE SEQUENCE [LARGE SCALE GENOMIC DNA]</scope>
    <source>
        <strain evidence="2 3">8H-2</strain>
    </source>
</reference>
<organism evidence="2 3">
    <name type="scientific">Weissella muntiaci</name>
    <dbReference type="NCBI Taxonomy" id="2508881"/>
    <lineage>
        <taxon>Bacteria</taxon>
        <taxon>Bacillati</taxon>
        <taxon>Bacillota</taxon>
        <taxon>Bacilli</taxon>
        <taxon>Lactobacillales</taxon>
        <taxon>Lactobacillaceae</taxon>
        <taxon>Weissella</taxon>
    </lineage>
</organism>
<dbReference type="GO" id="GO:0006352">
    <property type="term" value="P:DNA-templated transcription initiation"/>
    <property type="evidence" value="ECO:0007669"/>
    <property type="project" value="InterPro"/>
</dbReference>
<feature type="domain" description="RNA polymerase sigma factor 70 region 4 type 2" evidence="1">
    <location>
        <begin position="69"/>
        <end position="106"/>
    </location>
</feature>
<dbReference type="OrthoDB" id="2243822at2"/>
<accession>A0A6C2CA40</accession>
<keyword evidence="3" id="KW-1185">Reference proteome</keyword>
<dbReference type="GO" id="GO:0003677">
    <property type="term" value="F:DNA binding"/>
    <property type="evidence" value="ECO:0007669"/>
    <property type="project" value="InterPro"/>
</dbReference>
<dbReference type="AlphaFoldDB" id="A0A6C2CA40"/>